<dbReference type="EMBL" id="BGZK01000039">
    <property type="protein sequence ID" value="GBP10214.1"/>
    <property type="molecule type" value="Genomic_DNA"/>
</dbReference>
<dbReference type="Proteomes" id="UP000299102">
    <property type="component" value="Unassembled WGS sequence"/>
</dbReference>
<evidence type="ECO:0000313" key="2">
    <source>
        <dbReference type="EMBL" id="GBP10214.1"/>
    </source>
</evidence>
<evidence type="ECO:0008006" key="4">
    <source>
        <dbReference type="Google" id="ProtNLM"/>
    </source>
</evidence>
<organism evidence="2 3">
    <name type="scientific">Eumeta variegata</name>
    <name type="common">Bagworm moth</name>
    <name type="synonym">Eumeta japonica</name>
    <dbReference type="NCBI Taxonomy" id="151549"/>
    <lineage>
        <taxon>Eukaryota</taxon>
        <taxon>Metazoa</taxon>
        <taxon>Ecdysozoa</taxon>
        <taxon>Arthropoda</taxon>
        <taxon>Hexapoda</taxon>
        <taxon>Insecta</taxon>
        <taxon>Pterygota</taxon>
        <taxon>Neoptera</taxon>
        <taxon>Endopterygota</taxon>
        <taxon>Lepidoptera</taxon>
        <taxon>Glossata</taxon>
        <taxon>Ditrysia</taxon>
        <taxon>Tineoidea</taxon>
        <taxon>Psychidae</taxon>
        <taxon>Oiketicinae</taxon>
        <taxon>Eumeta</taxon>
    </lineage>
</organism>
<sequence>MFSFTWLSNQLMHGCVHYLEEYDCGLRMDELFVKCLLYADDQIIFALSACELLEMVFERGGSVSCIKDGQHGVCTDINKCQSFYRTIAMKRPPMICSIRASAFVVCCFDGHPSAALTTTTSTLVRSAMNSIKFSRITKRNSVCPGFVQIEQVRFRDRDWKLRPGPERESQTQEKYRHQK</sequence>
<name>A0A4C1T7V2_EUMVA</name>
<proteinExistence type="predicted"/>
<keyword evidence="3" id="KW-1185">Reference proteome</keyword>
<dbReference type="OrthoDB" id="8775810at2759"/>
<evidence type="ECO:0000256" key="1">
    <source>
        <dbReference type="SAM" id="MobiDB-lite"/>
    </source>
</evidence>
<protein>
    <recommendedName>
        <fullName evidence="4">Reverse transcriptase domain-containing protein</fullName>
    </recommendedName>
</protein>
<reference evidence="2 3" key="1">
    <citation type="journal article" date="2019" name="Commun. Biol.">
        <title>The bagworm genome reveals a unique fibroin gene that provides high tensile strength.</title>
        <authorList>
            <person name="Kono N."/>
            <person name="Nakamura H."/>
            <person name="Ohtoshi R."/>
            <person name="Tomita M."/>
            <person name="Numata K."/>
            <person name="Arakawa K."/>
        </authorList>
    </citation>
    <scope>NUCLEOTIDE SEQUENCE [LARGE SCALE GENOMIC DNA]</scope>
</reference>
<accession>A0A4C1T7V2</accession>
<dbReference type="AlphaFoldDB" id="A0A4C1T7V2"/>
<feature type="region of interest" description="Disordered" evidence="1">
    <location>
        <begin position="160"/>
        <end position="179"/>
    </location>
</feature>
<gene>
    <name evidence="2" type="ORF">EVAR_77611_1</name>
</gene>
<comment type="caution">
    <text evidence="2">The sequence shown here is derived from an EMBL/GenBank/DDBJ whole genome shotgun (WGS) entry which is preliminary data.</text>
</comment>
<evidence type="ECO:0000313" key="3">
    <source>
        <dbReference type="Proteomes" id="UP000299102"/>
    </source>
</evidence>